<dbReference type="Proteomes" id="UP000185678">
    <property type="component" value="Unassembled WGS sequence"/>
</dbReference>
<dbReference type="GO" id="GO:0005886">
    <property type="term" value="C:plasma membrane"/>
    <property type="evidence" value="ECO:0007669"/>
    <property type="project" value="TreeGrafter"/>
</dbReference>
<evidence type="ECO:0000256" key="4">
    <source>
        <dbReference type="ARBA" id="ARBA00022553"/>
    </source>
</evidence>
<dbReference type="InterPro" id="IPR000014">
    <property type="entry name" value="PAS"/>
</dbReference>
<dbReference type="PROSITE" id="PS50112">
    <property type="entry name" value="PAS"/>
    <property type="match status" value="1"/>
</dbReference>
<evidence type="ECO:0000256" key="11">
    <source>
        <dbReference type="ARBA" id="ARBA00023136"/>
    </source>
</evidence>
<evidence type="ECO:0000256" key="8">
    <source>
        <dbReference type="ARBA" id="ARBA00022840"/>
    </source>
</evidence>
<dbReference type="CDD" id="cd00088">
    <property type="entry name" value="HPT"/>
    <property type="match status" value="1"/>
</dbReference>
<evidence type="ECO:0000259" key="14">
    <source>
        <dbReference type="PROSITE" id="PS50109"/>
    </source>
</evidence>
<evidence type="ECO:0000256" key="5">
    <source>
        <dbReference type="ARBA" id="ARBA00022679"/>
    </source>
</evidence>
<dbReference type="SUPFAM" id="SSF47384">
    <property type="entry name" value="Homodimeric domain of signal transducing histidine kinase"/>
    <property type="match status" value="1"/>
</dbReference>
<dbReference type="RefSeq" id="WP_076401234.1">
    <property type="nucleotide sequence ID" value="NZ_FTOA01000005.1"/>
</dbReference>
<keyword evidence="10" id="KW-0902">Two-component regulatory system</keyword>
<evidence type="ECO:0000313" key="19">
    <source>
        <dbReference type="Proteomes" id="UP000185678"/>
    </source>
</evidence>
<accession>A0A1N7NSP9</accession>
<keyword evidence="8" id="KW-0067">ATP-binding</keyword>
<feature type="modified residue" description="Phosphohistidine" evidence="12">
    <location>
        <position position="742"/>
    </location>
</feature>
<feature type="region of interest" description="Disordered" evidence="13">
    <location>
        <begin position="507"/>
        <end position="535"/>
    </location>
</feature>
<keyword evidence="5" id="KW-0808">Transferase</keyword>
<comment type="catalytic activity">
    <reaction evidence="1">
        <text>ATP + protein L-histidine = ADP + protein N-phospho-L-histidine.</text>
        <dbReference type="EC" id="2.7.13.3"/>
    </reaction>
</comment>
<feature type="domain" description="HPt" evidence="17">
    <location>
        <begin position="703"/>
        <end position="803"/>
    </location>
</feature>
<feature type="region of interest" description="Disordered" evidence="13">
    <location>
        <begin position="552"/>
        <end position="600"/>
    </location>
</feature>
<dbReference type="PANTHER" id="PTHR43047">
    <property type="entry name" value="TWO-COMPONENT HISTIDINE PROTEIN KINASE"/>
    <property type="match status" value="1"/>
</dbReference>
<dbReference type="SUPFAM" id="SSF55874">
    <property type="entry name" value="ATPase domain of HSP90 chaperone/DNA topoisomerase II/histidine kinase"/>
    <property type="match status" value="1"/>
</dbReference>
<keyword evidence="9" id="KW-1133">Transmembrane helix</keyword>
<dbReference type="AlphaFoldDB" id="A0A1N7NSP9"/>
<dbReference type="EC" id="2.7.13.3" evidence="3"/>
<dbReference type="PANTHER" id="PTHR43047:SF72">
    <property type="entry name" value="OSMOSENSING HISTIDINE PROTEIN KINASE SLN1"/>
    <property type="match status" value="1"/>
</dbReference>
<feature type="compositionally biased region" description="Acidic residues" evidence="13">
    <location>
        <begin position="563"/>
        <end position="585"/>
    </location>
</feature>
<evidence type="ECO:0000256" key="12">
    <source>
        <dbReference type="PROSITE-ProRule" id="PRU00110"/>
    </source>
</evidence>
<evidence type="ECO:0000313" key="18">
    <source>
        <dbReference type="EMBL" id="SIT01259.1"/>
    </source>
</evidence>
<keyword evidence="19" id="KW-1185">Reference proteome</keyword>
<sequence>MIHATGQWAILDAIPGATVVIDAEGTMAACTRSWYSLCPQARGESNYLDLLRRLAGDPSLPADDRLTLASAVGQICDVLEGRSLDATIMVRWPAPDQGSPSLHLEIHVAVHDAMAVVSHRDLSGFHQRIDAAEDAAFRYDRLIAGLPVGLYCKDRQSRYVAANRAFADTVGRAPEELIGLRDDDVFDRTTARERTDEDQRILSSGRPEQREMVLDLHGRRMHVREDKRPLRDADGTILGVIGLLTDISDQKTAEQTAQNARHHAEAGNRAKTSFLVNIGHEIRTPMNAVAGLLHVLEQTSLSGRQKEIVARLTAASQSLLSVLNDILDVSALEAGRLELILSPVALDDAIGELISALQPLAHDQGLDLQLDLPDNLPPAVLADRFRLQQVLVNLLGNGIKFTPKGLVSLAVQVMGQDPQGVRIRFMVKDTGIGMSQDQQADLFQLFQQADSSRTRRYGGTGLGLALASRLVAMMGGAISVYSRPGEGSTFEFTLEFQPVSAIDLPPPVDTLPLPPPSGVLPPVDADPHGTDDPSLASIEEFLGLMDELDAEDTVQDKPLLSWTEEDGQGDGDENTDNEEEDDEPPLELTLSLPPLQNDDLQDEDDDEILVVGSTSPKTPSPPPEERHRPLSFRAAAGKPVELAEMAALSVSSLPLQDFDDPAPAPARTSPANPPPLPAWAKNLPMASLAGLDVVAALHRLDGDGELFLSLLEQFEDSNANLIPQMNKLTEEGSLGQVAAIAHTLKGSAANLGASNLARAAESVMRLARAEDREGTVGVLVPLRRQLALSLYAIEALRRHIQNHVPPRPPEPPTPPPAPATAAAKAGTTPQFRAEFARLYALLNDNSMAANDLYQHIRPDLVALAGEALIRDLGRAIQRLDYARALKILMEVAMGLEIPPTAP</sequence>
<dbReference type="PROSITE" id="PS50894">
    <property type="entry name" value="HPT"/>
    <property type="match status" value="1"/>
</dbReference>
<dbReference type="SUPFAM" id="SSF55785">
    <property type="entry name" value="PYP-like sensor domain (PAS domain)"/>
    <property type="match status" value="1"/>
</dbReference>
<dbReference type="NCBIfam" id="TIGR00229">
    <property type="entry name" value="sensory_box"/>
    <property type="match status" value="1"/>
</dbReference>
<dbReference type="InterPro" id="IPR000700">
    <property type="entry name" value="PAS-assoc_C"/>
</dbReference>
<dbReference type="CDD" id="cd00130">
    <property type="entry name" value="PAS"/>
    <property type="match status" value="1"/>
</dbReference>
<dbReference type="Gene3D" id="1.10.287.130">
    <property type="match status" value="1"/>
</dbReference>
<dbReference type="Pfam" id="PF08448">
    <property type="entry name" value="PAS_4"/>
    <property type="match status" value="1"/>
</dbReference>
<dbReference type="Pfam" id="PF01627">
    <property type="entry name" value="Hpt"/>
    <property type="match status" value="1"/>
</dbReference>
<dbReference type="PROSITE" id="PS50109">
    <property type="entry name" value="HIS_KIN"/>
    <property type="match status" value="1"/>
</dbReference>
<dbReference type="SMART" id="SM00387">
    <property type="entry name" value="HATPase_c"/>
    <property type="match status" value="1"/>
</dbReference>
<dbReference type="PROSITE" id="PS50113">
    <property type="entry name" value="PAC"/>
    <property type="match status" value="1"/>
</dbReference>
<evidence type="ECO:0000259" key="16">
    <source>
        <dbReference type="PROSITE" id="PS50113"/>
    </source>
</evidence>
<dbReference type="InterPro" id="IPR036890">
    <property type="entry name" value="HATPase_C_sf"/>
</dbReference>
<evidence type="ECO:0000259" key="17">
    <source>
        <dbReference type="PROSITE" id="PS50894"/>
    </source>
</evidence>
<feature type="compositionally biased region" description="Pro residues" evidence="13">
    <location>
        <begin position="507"/>
        <end position="519"/>
    </location>
</feature>
<dbReference type="InterPro" id="IPR003661">
    <property type="entry name" value="HisK_dim/P_dom"/>
</dbReference>
<evidence type="ECO:0000256" key="10">
    <source>
        <dbReference type="ARBA" id="ARBA00023012"/>
    </source>
</evidence>
<feature type="region of interest" description="Disordered" evidence="13">
    <location>
        <begin position="654"/>
        <end position="673"/>
    </location>
</feature>
<dbReference type="CDD" id="cd16922">
    <property type="entry name" value="HATPase_EvgS-ArcB-TorS-like"/>
    <property type="match status" value="1"/>
</dbReference>
<dbReference type="CDD" id="cd00082">
    <property type="entry name" value="HisKA"/>
    <property type="match status" value="1"/>
</dbReference>
<dbReference type="InterPro" id="IPR036641">
    <property type="entry name" value="HPT_dom_sf"/>
</dbReference>
<feature type="compositionally biased region" description="Pro residues" evidence="13">
    <location>
        <begin position="805"/>
        <end position="818"/>
    </location>
</feature>
<organism evidence="18 19">
    <name type="scientific">Insolitispirillum peregrinum</name>
    <dbReference type="NCBI Taxonomy" id="80876"/>
    <lineage>
        <taxon>Bacteria</taxon>
        <taxon>Pseudomonadati</taxon>
        <taxon>Pseudomonadota</taxon>
        <taxon>Alphaproteobacteria</taxon>
        <taxon>Rhodospirillales</taxon>
        <taxon>Novispirillaceae</taxon>
        <taxon>Insolitispirillum</taxon>
    </lineage>
</organism>
<dbReference type="InterPro" id="IPR005467">
    <property type="entry name" value="His_kinase_dom"/>
</dbReference>
<feature type="domain" description="Histidine kinase" evidence="14">
    <location>
        <begin position="277"/>
        <end position="498"/>
    </location>
</feature>
<dbReference type="GO" id="GO:0009927">
    <property type="term" value="F:histidine phosphotransfer kinase activity"/>
    <property type="evidence" value="ECO:0007669"/>
    <property type="project" value="TreeGrafter"/>
</dbReference>
<gene>
    <name evidence="18" type="ORF">SAMN05421779_105338</name>
</gene>
<keyword evidence="6" id="KW-0812">Transmembrane</keyword>
<dbReference type="SUPFAM" id="SSF47226">
    <property type="entry name" value="Histidine-containing phosphotransfer domain, HPT domain"/>
    <property type="match status" value="1"/>
</dbReference>
<keyword evidence="7" id="KW-0418">Kinase</keyword>
<dbReference type="Gene3D" id="1.20.120.160">
    <property type="entry name" value="HPT domain"/>
    <property type="match status" value="1"/>
</dbReference>
<dbReference type="STRING" id="80876.SAMN05421779_105338"/>
<dbReference type="InterPro" id="IPR008207">
    <property type="entry name" value="Sig_transdc_His_kin_Hpt_dom"/>
</dbReference>
<dbReference type="InterPro" id="IPR036097">
    <property type="entry name" value="HisK_dim/P_sf"/>
</dbReference>
<feature type="domain" description="PAC" evidence="16">
    <location>
        <begin position="206"/>
        <end position="259"/>
    </location>
</feature>
<evidence type="ECO:0000256" key="6">
    <source>
        <dbReference type="ARBA" id="ARBA00022692"/>
    </source>
</evidence>
<evidence type="ECO:0000256" key="7">
    <source>
        <dbReference type="ARBA" id="ARBA00022777"/>
    </source>
</evidence>
<dbReference type="SMART" id="SM00073">
    <property type="entry name" value="HPT"/>
    <property type="match status" value="1"/>
</dbReference>
<dbReference type="SMART" id="SM00388">
    <property type="entry name" value="HisKA"/>
    <property type="match status" value="1"/>
</dbReference>
<comment type="subcellular location">
    <subcellularLocation>
        <location evidence="2">Endomembrane system</location>
        <topology evidence="2">Multi-pass membrane protein</topology>
    </subcellularLocation>
</comment>
<dbReference type="Pfam" id="PF02518">
    <property type="entry name" value="HATPase_c"/>
    <property type="match status" value="1"/>
</dbReference>
<evidence type="ECO:0000256" key="2">
    <source>
        <dbReference type="ARBA" id="ARBA00004127"/>
    </source>
</evidence>
<dbReference type="GO" id="GO:0000155">
    <property type="term" value="F:phosphorelay sensor kinase activity"/>
    <property type="evidence" value="ECO:0007669"/>
    <property type="project" value="InterPro"/>
</dbReference>
<evidence type="ECO:0000256" key="9">
    <source>
        <dbReference type="ARBA" id="ARBA00022989"/>
    </source>
</evidence>
<name>A0A1N7NSP9_9PROT</name>
<feature type="domain" description="PAS" evidence="15">
    <location>
        <begin position="135"/>
        <end position="179"/>
    </location>
</feature>
<protein>
    <recommendedName>
        <fullName evidence="3">histidine kinase</fullName>
        <ecNumber evidence="3">2.7.13.3</ecNumber>
    </recommendedName>
</protein>
<dbReference type="InterPro" id="IPR013656">
    <property type="entry name" value="PAS_4"/>
</dbReference>
<feature type="region of interest" description="Disordered" evidence="13">
    <location>
        <begin position="802"/>
        <end position="826"/>
    </location>
</feature>
<dbReference type="InterPro" id="IPR035965">
    <property type="entry name" value="PAS-like_dom_sf"/>
</dbReference>
<dbReference type="Gene3D" id="3.30.450.20">
    <property type="entry name" value="PAS domain"/>
    <property type="match status" value="1"/>
</dbReference>
<dbReference type="PRINTS" id="PR00344">
    <property type="entry name" value="BCTRLSENSOR"/>
</dbReference>
<proteinExistence type="predicted"/>
<keyword evidence="8" id="KW-0547">Nucleotide-binding</keyword>
<keyword evidence="11" id="KW-0472">Membrane</keyword>
<evidence type="ECO:0000259" key="15">
    <source>
        <dbReference type="PROSITE" id="PS50112"/>
    </source>
</evidence>
<evidence type="ECO:0000256" key="1">
    <source>
        <dbReference type="ARBA" id="ARBA00000085"/>
    </source>
</evidence>
<dbReference type="EMBL" id="FTOA01000005">
    <property type="protein sequence ID" value="SIT01259.1"/>
    <property type="molecule type" value="Genomic_DNA"/>
</dbReference>
<evidence type="ECO:0000256" key="13">
    <source>
        <dbReference type="SAM" id="MobiDB-lite"/>
    </source>
</evidence>
<dbReference type="FunFam" id="3.30.565.10:FF:000010">
    <property type="entry name" value="Sensor histidine kinase RcsC"/>
    <property type="match status" value="1"/>
</dbReference>
<feature type="compositionally biased region" description="Low complexity" evidence="13">
    <location>
        <begin position="586"/>
        <end position="598"/>
    </location>
</feature>
<dbReference type="Pfam" id="PF00512">
    <property type="entry name" value="HisKA"/>
    <property type="match status" value="1"/>
</dbReference>
<dbReference type="Gene3D" id="3.30.565.10">
    <property type="entry name" value="Histidine kinase-like ATPase, C-terminal domain"/>
    <property type="match status" value="1"/>
</dbReference>
<dbReference type="InterPro" id="IPR004358">
    <property type="entry name" value="Sig_transdc_His_kin-like_C"/>
</dbReference>
<dbReference type="InterPro" id="IPR003594">
    <property type="entry name" value="HATPase_dom"/>
</dbReference>
<reference evidence="18 19" key="1">
    <citation type="submission" date="2017-01" db="EMBL/GenBank/DDBJ databases">
        <authorList>
            <person name="Mah S.A."/>
            <person name="Swanson W.J."/>
            <person name="Moy G.W."/>
            <person name="Vacquier V.D."/>
        </authorList>
    </citation>
    <scope>NUCLEOTIDE SEQUENCE [LARGE SCALE GENOMIC DNA]</scope>
    <source>
        <strain evidence="18 19">DSM 11589</strain>
    </source>
</reference>
<evidence type="ECO:0000256" key="3">
    <source>
        <dbReference type="ARBA" id="ARBA00012438"/>
    </source>
</evidence>
<keyword evidence="4 12" id="KW-0597">Phosphoprotein</keyword>